<accession>A0A317C239</accession>
<name>A0A317C239_9GAMM</name>
<keyword evidence="2" id="KW-1185">Reference proteome</keyword>
<dbReference type="Proteomes" id="UP000245539">
    <property type="component" value="Unassembled WGS sequence"/>
</dbReference>
<comment type="caution">
    <text evidence="1">The sequence shown here is derived from an EMBL/GenBank/DDBJ whole genome shotgun (WGS) entry which is preliminary data.</text>
</comment>
<dbReference type="EMBL" id="QGKM01000080">
    <property type="protein sequence ID" value="PWQ92608.1"/>
    <property type="molecule type" value="Genomic_DNA"/>
</dbReference>
<evidence type="ECO:0000313" key="1">
    <source>
        <dbReference type="EMBL" id="PWQ92608.1"/>
    </source>
</evidence>
<organism evidence="1 2">
    <name type="scientific">Leucothrix pacifica</name>
    <dbReference type="NCBI Taxonomy" id="1247513"/>
    <lineage>
        <taxon>Bacteria</taxon>
        <taxon>Pseudomonadati</taxon>
        <taxon>Pseudomonadota</taxon>
        <taxon>Gammaproteobacteria</taxon>
        <taxon>Thiotrichales</taxon>
        <taxon>Thiotrichaceae</taxon>
        <taxon>Leucothrix</taxon>
    </lineage>
</organism>
<dbReference type="AlphaFoldDB" id="A0A317C239"/>
<evidence type="ECO:0000313" key="2">
    <source>
        <dbReference type="Proteomes" id="UP000245539"/>
    </source>
</evidence>
<reference evidence="1 2" key="1">
    <citation type="submission" date="2018-05" db="EMBL/GenBank/DDBJ databases">
        <title>Leucothrix arctica sp. nov., isolated from Arctic seawater.</title>
        <authorList>
            <person name="Choi A."/>
            <person name="Baek K."/>
        </authorList>
    </citation>
    <scope>NUCLEOTIDE SEQUENCE [LARGE SCALE GENOMIC DNA]</scope>
    <source>
        <strain evidence="1 2">JCM 18388</strain>
    </source>
</reference>
<protein>
    <submittedName>
        <fullName evidence="1">Uncharacterized protein</fullName>
    </submittedName>
</protein>
<sequence>MAGIKKATADWLWLYGFLSPLIGLNTSYQVRMSIGAQPRERRRRSLNRASVDDEICVCMD</sequence>
<gene>
    <name evidence="1" type="ORF">DKW60_20250</name>
</gene>
<proteinExistence type="predicted"/>